<reference evidence="4 5" key="1">
    <citation type="submission" date="2016-08" db="EMBL/GenBank/DDBJ databases">
        <title>Genomes of anaerobic fungi encode conserved fungal cellulosomes for biomass hydrolysis.</title>
        <authorList>
            <consortium name="DOE Joint Genome Institute"/>
            <person name="Haitjema C.H."/>
            <person name="Gilmore S.P."/>
            <person name="Henske J.K."/>
            <person name="Solomon K.V."/>
            <person name="De Groot R."/>
            <person name="Kuo A."/>
            <person name="Mondo S.J."/>
            <person name="Salamov A.A."/>
            <person name="Labutti K."/>
            <person name="Zhao Z."/>
            <person name="Chiniquy J."/>
            <person name="Barry K."/>
            <person name="Brewer H.M."/>
            <person name="Purvine S.O."/>
            <person name="Wright A.T."/>
            <person name="Boxma B."/>
            <person name="Van Alen T."/>
            <person name="Hackstein J.H."/>
            <person name="Baker S.E."/>
            <person name="Grigoriev I.V."/>
            <person name="O'Malley M.A."/>
        </authorList>
    </citation>
    <scope>NUCLEOTIDE SEQUENCE [LARGE SCALE GENOMIC DNA]</scope>
    <source>
        <strain evidence="5">finn</strain>
    </source>
</reference>
<keyword evidence="2" id="KW-1133">Transmembrane helix</keyword>
<feature type="compositionally biased region" description="Low complexity" evidence="1">
    <location>
        <begin position="587"/>
        <end position="596"/>
    </location>
</feature>
<proteinExistence type="predicted"/>
<evidence type="ECO:0000256" key="1">
    <source>
        <dbReference type="SAM" id="MobiDB-lite"/>
    </source>
</evidence>
<feature type="chain" id="PRO_5012078766" description="Coth-domain-containing protein" evidence="3">
    <location>
        <begin position="21"/>
        <end position="621"/>
    </location>
</feature>
<keyword evidence="2" id="KW-0472">Membrane</keyword>
<evidence type="ECO:0000313" key="5">
    <source>
        <dbReference type="Proteomes" id="UP000193719"/>
    </source>
</evidence>
<keyword evidence="3" id="KW-0732">Signal</keyword>
<comment type="caution">
    <text evidence="4">The sequence shown here is derived from an EMBL/GenBank/DDBJ whole genome shotgun (WGS) entry which is preliminary data.</text>
</comment>
<feature type="signal peptide" evidence="3">
    <location>
        <begin position="1"/>
        <end position="20"/>
    </location>
</feature>
<dbReference type="OrthoDB" id="2387105at2759"/>
<dbReference type="Pfam" id="PF08757">
    <property type="entry name" value="CotH"/>
    <property type="match status" value="1"/>
</dbReference>
<keyword evidence="2" id="KW-0812">Transmembrane</keyword>
<dbReference type="Proteomes" id="UP000193719">
    <property type="component" value="Unassembled WGS sequence"/>
</dbReference>
<accession>A0A1Y1VAW8</accession>
<dbReference type="PANTHER" id="PTHR40050">
    <property type="entry name" value="INNER SPORE COAT PROTEIN H"/>
    <property type="match status" value="1"/>
</dbReference>
<organism evidence="4 5">
    <name type="scientific">Piromyces finnis</name>
    <dbReference type="NCBI Taxonomy" id="1754191"/>
    <lineage>
        <taxon>Eukaryota</taxon>
        <taxon>Fungi</taxon>
        <taxon>Fungi incertae sedis</taxon>
        <taxon>Chytridiomycota</taxon>
        <taxon>Chytridiomycota incertae sedis</taxon>
        <taxon>Neocallimastigomycetes</taxon>
        <taxon>Neocallimastigales</taxon>
        <taxon>Neocallimastigaceae</taxon>
        <taxon>Piromyces</taxon>
    </lineage>
</organism>
<protein>
    <recommendedName>
        <fullName evidence="6">Coth-domain-containing protein</fullName>
    </recommendedName>
</protein>
<dbReference type="PANTHER" id="PTHR40050:SF1">
    <property type="entry name" value="INNER SPORE COAT PROTEIN H"/>
    <property type="match status" value="1"/>
</dbReference>
<evidence type="ECO:0000313" key="4">
    <source>
        <dbReference type="EMBL" id="ORX50708.1"/>
    </source>
</evidence>
<feature type="compositionally biased region" description="Low complexity" evidence="1">
    <location>
        <begin position="557"/>
        <end position="571"/>
    </location>
</feature>
<sequence>MSSVLFLAVLLLHIIGQIYGRVVNFNLLTFGQSVSVVFKDKTLTMKLIDNYSHVHSVTGICPDDDFEYTYIVDGFPEGFSRTLPRGQLTTHIEFFQRKDTLSPLKGMGYPEDKPLWNRSIGKTSVFDDSYIPTVIIDEGSRDFFITGNDTWTLTRFTLVLQDEIFTEENVPTKAQNRYQDKFQWRVKLEKKIHKRKVFKFRANPADPIFYRQSLYGDMVAAIGNPVHNQVIVRVYLSDGTPIGLYLMIEVTSSNSFIKSQFYGNEETGKITVPETGLGYALDCSTGADFVLGGPFYAFQYSEGENNEKIKYLTEAMHKLDVTNEEEVKKFSREWLDLDTFFKALALEYLTGDWDSYWMLTTNFVMYDAPDESTSKTFKYYFIDQDFDLTFGIGLSEKVNLYGEAFPAQSYKTLVDRVWSVEKYDGANREAIDIFLRGGVTKNMFENHLIDIVKHVFNPVAIGRRLSEYNRRYASEVEWDYNIERLHLGADPNKTRYVWTMNDYYENMESTPKASVKWGFMQWIRTRAQAVAEEFGFEWDAEPLDPIVKLPEEKDDGGQSSSNLNNSGNNIENKVDKDDDNSKEDNDNNQSDPSSSSAITVKNINATFVFIILTSLILGFFI</sequence>
<dbReference type="EMBL" id="MCFH01000020">
    <property type="protein sequence ID" value="ORX50708.1"/>
    <property type="molecule type" value="Genomic_DNA"/>
</dbReference>
<feature type="region of interest" description="Disordered" evidence="1">
    <location>
        <begin position="548"/>
        <end position="596"/>
    </location>
</feature>
<reference evidence="4 5" key="2">
    <citation type="submission" date="2016-08" db="EMBL/GenBank/DDBJ databases">
        <title>Pervasive Adenine N6-methylation of Active Genes in Fungi.</title>
        <authorList>
            <consortium name="DOE Joint Genome Institute"/>
            <person name="Mondo S.J."/>
            <person name="Dannebaum R.O."/>
            <person name="Kuo R.C."/>
            <person name="Labutti K."/>
            <person name="Haridas S."/>
            <person name="Kuo A."/>
            <person name="Salamov A."/>
            <person name="Ahrendt S.R."/>
            <person name="Lipzen A."/>
            <person name="Sullivan W."/>
            <person name="Andreopoulos W.B."/>
            <person name="Clum A."/>
            <person name="Lindquist E."/>
            <person name="Daum C."/>
            <person name="Ramamoorthy G.K."/>
            <person name="Gryganskyi A."/>
            <person name="Culley D."/>
            <person name="Magnuson J.K."/>
            <person name="James T.Y."/>
            <person name="O'Malley M.A."/>
            <person name="Stajich J.E."/>
            <person name="Spatafora J.W."/>
            <person name="Visel A."/>
            <person name="Grigoriev I.V."/>
        </authorList>
    </citation>
    <scope>NUCLEOTIDE SEQUENCE [LARGE SCALE GENOMIC DNA]</scope>
    <source>
        <strain evidence="5">finn</strain>
    </source>
</reference>
<feature type="transmembrane region" description="Helical" evidence="2">
    <location>
        <begin position="603"/>
        <end position="620"/>
    </location>
</feature>
<dbReference type="AlphaFoldDB" id="A0A1Y1VAW8"/>
<evidence type="ECO:0000256" key="2">
    <source>
        <dbReference type="SAM" id="Phobius"/>
    </source>
</evidence>
<gene>
    <name evidence="4" type="ORF">BCR36DRAFT_326531</name>
</gene>
<evidence type="ECO:0008006" key="6">
    <source>
        <dbReference type="Google" id="ProtNLM"/>
    </source>
</evidence>
<keyword evidence="5" id="KW-1185">Reference proteome</keyword>
<name>A0A1Y1VAW8_9FUNG</name>
<dbReference type="STRING" id="1754191.A0A1Y1VAW8"/>
<evidence type="ECO:0000256" key="3">
    <source>
        <dbReference type="SAM" id="SignalP"/>
    </source>
</evidence>
<dbReference type="InterPro" id="IPR014867">
    <property type="entry name" value="Spore_coat_CotH_CotH2/3/7"/>
</dbReference>